<evidence type="ECO:0000256" key="1">
    <source>
        <dbReference type="SAM" id="MobiDB-lite"/>
    </source>
</evidence>
<feature type="compositionally biased region" description="Basic and acidic residues" evidence="1">
    <location>
        <begin position="888"/>
        <end position="901"/>
    </location>
</feature>
<accession>A0A328ZVC2</accession>
<feature type="region of interest" description="Disordered" evidence="1">
    <location>
        <begin position="27"/>
        <end position="47"/>
    </location>
</feature>
<reference evidence="2 3" key="1">
    <citation type="submission" date="2018-06" db="EMBL/GenBank/DDBJ databases">
        <title>Genomic Encyclopedia of Archaeal and Bacterial Type Strains, Phase II (KMG-II): from individual species to whole genera.</title>
        <authorList>
            <person name="Goeker M."/>
        </authorList>
    </citation>
    <scope>NUCLEOTIDE SEQUENCE [LARGE SCALE GENOMIC DNA]</scope>
    <source>
        <strain evidence="2 3">CFPB 3232</strain>
    </source>
</reference>
<gene>
    <name evidence="2" type="ORF">AX018_1002127</name>
</gene>
<feature type="region of interest" description="Disordered" evidence="1">
    <location>
        <begin position="864"/>
        <end position="926"/>
    </location>
</feature>
<dbReference type="Proteomes" id="UP000248856">
    <property type="component" value="Unassembled WGS sequence"/>
</dbReference>
<dbReference type="EMBL" id="QLTA01000002">
    <property type="protein sequence ID" value="RAR86166.1"/>
    <property type="molecule type" value="Genomic_DNA"/>
</dbReference>
<sequence>MKGVGDRPGRPLQAIAAVPLREYRPATAGPGAVASASAGTVPGLAGRAREQRAAESSMAPRAKVLGKRPHADSAVVPAGIARAKTEAPARGDHVKISAAEIAHIIGLKAADRENRSLRSIVMGQGGSTYKNVSKYIDAHGALRDPQVVTKFADYDQHKASIEASLRKLGHPLPQEGPAAEGGASHERKTLTAQGVHDSLVQRIESGKHVSNASMQRWARATTWKKERLAERLSKMPDYADYQHRIEPLLKQLKILGPDESLPEPAEKVLDFFDAEKLASALRLTLERRQAKAEGRTKRNDPSLAKPLHEEVGMSSRLTLSSWMLADGSLNKSLGIVSRLPKYDDWQEEIKELLRALGHHKTADDLPKVAQRKKDMQASVIARALEWIAEDRSRLPRVFASQLGVSGMSLVEYIGSDGAHFDFDRIAALADYATHFESIRGSLQRMGRGDVAASLREPPAQVLLPSGEAVQARMSVSAFLGRAEAHLDQIADVAKLLRDNPGMDMDTAANLIGASKPTVRILLDGRGAVRDARSIEGHFDGMDSASSARLPQLLDRLSRRLEGSEAAPAAAGGPMKTMLLKGYSVSKLQPSAVVASRADGPRAGTGQPQPAVTVAEPGAGGSQEIDDIPTGIALTEQDEDDAPQPRPRGRSVARVPDRTIIVDHRTEQPSVGSGDMLKRIYRNENASLVRPPRSFEPDRQRQPLRWLSTVLKQEFPGGLEVQCYFEPRESEGKNKGVVVVSSNSTKVNADLEAFLMGGRLQALLAEKAPAQPLSKHAPREQRHLAKLASRMEGVDPHPTEASTAVLEAIAAGRFRVPRHDYDSGPTPFLHAERRIKDYVRDAFDAPLELDRLAGTMRPCGNCADELDAGPERPRGPFFMSKASRPGVTGKEDIERNVRERRGTSVTMARGGRLTFKHDSDSDSDIDG</sequence>
<evidence type="ECO:0000313" key="2">
    <source>
        <dbReference type="EMBL" id="RAR86166.1"/>
    </source>
</evidence>
<comment type="caution">
    <text evidence="2">The sequence shown here is derived from an EMBL/GenBank/DDBJ whole genome shotgun (WGS) entry which is preliminary data.</text>
</comment>
<evidence type="ECO:0000313" key="3">
    <source>
        <dbReference type="Proteomes" id="UP000248856"/>
    </source>
</evidence>
<organism evidence="2 3">
    <name type="scientific">Paracidovorax anthurii</name>
    <dbReference type="NCBI Taxonomy" id="78229"/>
    <lineage>
        <taxon>Bacteria</taxon>
        <taxon>Pseudomonadati</taxon>
        <taxon>Pseudomonadota</taxon>
        <taxon>Betaproteobacteria</taxon>
        <taxon>Burkholderiales</taxon>
        <taxon>Comamonadaceae</taxon>
        <taxon>Paracidovorax</taxon>
    </lineage>
</organism>
<name>A0A328ZVC2_9BURK</name>
<feature type="compositionally biased region" description="Low complexity" evidence="1">
    <location>
        <begin position="27"/>
        <end position="43"/>
    </location>
</feature>
<keyword evidence="3" id="KW-1185">Reference proteome</keyword>
<dbReference type="AlphaFoldDB" id="A0A328ZVC2"/>
<proteinExistence type="predicted"/>
<protein>
    <submittedName>
        <fullName evidence="2">Uncharacterized protein</fullName>
    </submittedName>
</protein>